<proteinExistence type="inferred from homology"/>
<keyword evidence="4" id="KW-0547">Nucleotide-binding</keyword>
<dbReference type="PANTHER" id="PTHR43766">
    <property type="entry name" value="TRYPTOPHAN--TRNA LIGASE, MITOCHONDRIAL"/>
    <property type="match status" value="1"/>
</dbReference>
<comment type="caution">
    <text evidence="9">The sequence shown here is derived from an EMBL/GenBank/DDBJ whole genome shotgun (WGS) entry which is preliminary data.</text>
</comment>
<comment type="catalytic activity">
    <reaction evidence="8">
        <text>tRNA(Trp) + L-tryptophan + ATP = L-tryptophyl-tRNA(Trp) + AMP + diphosphate + H(+)</text>
        <dbReference type="Rhea" id="RHEA:24080"/>
        <dbReference type="Rhea" id="RHEA-COMP:9671"/>
        <dbReference type="Rhea" id="RHEA-COMP:9705"/>
        <dbReference type="ChEBI" id="CHEBI:15378"/>
        <dbReference type="ChEBI" id="CHEBI:30616"/>
        <dbReference type="ChEBI" id="CHEBI:33019"/>
        <dbReference type="ChEBI" id="CHEBI:57912"/>
        <dbReference type="ChEBI" id="CHEBI:78442"/>
        <dbReference type="ChEBI" id="CHEBI:78535"/>
        <dbReference type="ChEBI" id="CHEBI:456215"/>
        <dbReference type="EC" id="6.1.1.2"/>
    </reaction>
</comment>
<dbReference type="NCBIfam" id="TIGR00233">
    <property type="entry name" value="trpS"/>
    <property type="match status" value="1"/>
</dbReference>
<evidence type="ECO:0000256" key="6">
    <source>
        <dbReference type="ARBA" id="ARBA00022917"/>
    </source>
</evidence>
<keyword evidence="6" id="KW-0648">Protein biosynthesis</keyword>
<dbReference type="GO" id="GO:0005829">
    <property type="term" value="C:cytosol"/>
    <property type="evidence" value="ECO:0007669"/>
    <property type="project" value="TreeGrafter"/>
</dbReference>
<keyword evidence="7" id="KW-0030">Aminoacyl-tRNA synthetase</keyword>
<evidence type="ECO:0000313" key="9">
    <source>
        <dbReference type="EMBL" id="GAH94990.1"/>
    </source>
</evidence>
<evidence type="ECO:0000256" key="4">
    <source>
        <dbReference type="ARBA" id="ARBA00022741"/>
    </source>
</evidence>
<dbReference type="PANTHER" id="PTHR43766:SF1">
    <property type="entry name" value="TRYPTOPHAN--TRNA LIGASE, MITOCHONDRIAL"/>
    <property type="match status" value="1"/>
</dbReference>
<keyword evidence="5" id="KW-0067">ATP-binding</keyword>
<organism evidence="9">
    <name type="scientific">marine sediment metagenome</name>
    <dbReference type="NCBI Taxonomy" id="412755"/>
    <lineage>
        <taxon>unclassified sequences</taxon>
        <taxon>metagenomes</taxon>
        <taxon>ecological metagenomes</taxon>
    </lineage>
</organism>
<evidence type="ECO:0000256" key="2">
    <source>
        <dbReference type="ARBA" id="ARBA00013161"/>
    </source>
</evidence>
<comment type="similarity">
    <text evidence="1">Belongs to the class-I aminoacyl-tRNA synthetase family.</text>
</comment>
<dbReference type="Gene3D" id="1.10.240.10">
    <property type="entry name" value="Tyrosyl-Transfer RNA Synthetase"/>
    <property type="match status" value="1"/>
</dbReference>
<dbReference type="CDD" id="cd00806">
    <property type="entry name" value="TrpRS_core"/>
    <property type="match status" value="1"/>
</dbReference>
<name>X1KN02_9ZZZZ</name>
<dbReference type="InterPro" id="IPR014729">
    <property type="entry name" value="Rossmann-like_a/b/a_fold"/>
</dbReference>
<dbReference type="GO" id="GO:0004830">
    <property type="term" value="F:tryptophan-tRNA ligase activity"/>
    <property type="evidence" value="ECO:0007669"/>
    <property type="project" value="UniProtKB-EC"/>
</dbReference>
<evidence type="ECO:0000256" key="1">
    <source>
        <dbReference type="ARBA" id="ARBA00005594"/>
    </source>
</evidence>
<evidence type="ECO:0000256" key="8">
    <source>
        <dbReference type="ARBA" id="ARBA00049929"/>
    </source>
</evidence>
<dbReference type="PRINTS" id="PR01039">
    <property type="entry name" value="TRNASYNTHTRP"/>
</dbReference>
<dbReference type="Pfam" id="PF00579">
    <property type="entry name" value="tRNA-synt_1b"/>
    <property type="match status" value="1"/>
</dbReference>
<evidence type="ECO:0000256" key="7">
    <source>
        <dbReference type="ARBA" id="ARBA00023146"/>
    </source>
</evidence>
<dbReference type="FunFam" id="1.10.240.10:FF:000005">
    <property type="entry name" value="Tryptophan--tRNA ligase"/>
    <property type="match status" value="1"/>
</dbReference>
<reference evidence="9" key="1">
    <citation type="journal article" date="2014" name="Front. Microbiol.">
        <title>High frequency of phylogenetically diverse reductive dehalogenase-homologous genes in deep subseafloor sedimentary metagenomes.</title>
        <authorList>
            <person name="Kawai M."/>
            <person name="Futagami T."/>
            <person name="Toyoda A."/>
            <person name="Takaki Y."/>
            <person name="Nishi S."/>
            <person name="Hori S."/>
            <person name="Arai W."/>
            <person name="Tsubouchi T."/>
            <person name="Morono Y."/>
            <person name="Uchiyama I."/>
            <person name="Ito T."/>
            <person name="Fujiyama A."/>
            <person name="Inagaki F."/>
            <person name="Takami H."/>
        </authorList>
    </citation>
    <scope>NUCLEOTIDE SEQUENCE</scope>
    <source>
        <strain evidence="9">Expedition CK06-06</strain>
    </source>
</reference>
<dbReference type="SUPFAM" id="SSF52374">
    <property type="entry name" value="Nucleotidylyl transferase"/>
    <property type="match status" value="1"/>
</dbReference>
<dbReference type="Gene3D" id="3.40.50.620">
    <property type="entry name" value="HUPs"/>
    <property type="match status" value="1"/>
</dbReference>
<evidence type="ECO:0000256" key="5">
    <source>
        <dbReference type="ARBA" id="ARBA00022840"/>
    </source>
</evidence>
<protein>
    <recommendedName>
        <fullName evidence="2">tryptophan--tRNA ligase</fullName>
        <ecNumber evidence="2">6.1.1.2</ecNumber>
    </recommendedName>
</protein>
<evidence type="ECO:0000256" key="3">
    <source>
        <dbReference type="ARBA" id="ARBA00022598"/>
    </source>
</evidence>
<dbReference type="EMBL" id="BARV01000202">
    <property type="protein sequence ID" value="GAH94990.1"/>
    <property type="molecule type" value="Genomic_DNA"/>
</dbReference>
<dbReference type="InterPro" id="IPR002306">
    <property type="entry name" value="Trp-tRNA-ligase"/>
</dbReference>
<sequence length="277" mass="31501">YQSKELKKNIFELATAYLASGLNPEKCIFFVQSQVEAHAELAWLLGTITPIGELQRMTQYKEKVKKYPKDINAGLVNYPVLMAADILLYQTDLVPVGKDQQQHVELARTIARKFNQKFGQTFKEPKVLLPKTGAKIMSLQNPKKKMSKTDDPRGCLELFEEPEEIKKKIMAAVTDPGKAIKYSDSKPGISNLLTIYSLFSGKSIKELERNFKGKGYEEFKKSLTKLLINSLEPFRRKRKELLSREVYVKEILNAGAKRAKTIAQLTLEEAKKKMGLI</sequence>
<dbReference type="GO" id="GO:0006436">
    <property type="term" value="P:tryptophanyl-tRNA aminoacylation"/>
    <property type="evidence" value="ECO:0007669"/>
    <property type="project" value="InterPro"/>
</dbReference>
<dbReference type="GO" id="GO:0005524">
    <property type="term" value="F:ATP binding"/>
    <property type="evidence" value="ECO:0007669"/>
    <property type="project" value="UniProtKB-KW"/>
</dbReference>
<keyword evidence="3" id="KW-0436">Ligase</keyword>
<dbReference type="EC" id="6.1.1.2" evidence="2"/>
<dbReference type="InterPro" id="IPR002305">
    <property type="entry name" value="aa-tRNA-synth_Ic"/>
</dbReference>
<gene>
    <name evidence="9" type="ORF">S06H3_00917</name>
</gene>
<feature type="non-terminal residue" evidence="9">
    <location>
        <position position="1"/>
    </location>
</feature>
<dbReference type="AlphaFoldDB" id="X1KN02"/>
<dbReference type="InterPro" id="IPR050203">
    <property type="entry name" value="Trp-tRNA_synthetase"/>
</dbReference>
<accession>X1KN02</accession>